<evidence type="ECO:0000313" key="2">
    <source>
        <dbReference type="EMBL" id="GMN29495.1"/>
    </source>
</evidence>
<name>A0AA87ZBK6_FICCA</name>
<proteinExistence type="predicted"/>
<keyword evidence="3" id="KW-1185">Reference proteome</keyword>
<feature type="region of interest" description="Disordered" evidence="1">
    <location>
        <begin position="1"/>
        <end position="21"/>
    </location>
</feature>
<sequence length="117" mass="13149">MSDETSVLKPPRQQCLEKVGPSDRCSRRGDVINPLLPVVLSRESVNERYIPSKTSSVFVSPHKTQNSKPKFSKLENFLPSSHRVLGQNIAQPCDVTIRAISNNPSLLFDQFLRFSLP</sequence>
<dbReference type="Gramene" id="FCD_00008733-RA">
    <property type="protein sequence ID" value="FCD_00008733-RA:cds"/>
    <property type="gene ID" value="FCD_00008733"/>
</dbReference>
<dbReference type="Proteomes" id="UP001187192">
    <property type="component" value="Unassembled WGS sequence"/>
</dbReference>
<organism evidence="2 3">
    <name type="scientific">Ficus carica</name>
    <name type="common">Common fig</name>
    <dbReference type="NCBI Taxonomy" id="3494"/>
    <lineage>
        <taxon>Eukaryota</taxon>
        <taxon>Viridiplantae</taxon>
        <taxon>Streptophyta</taxon>
        <taxon>Embryophyta</taxon>
        <taxon>Tracheophyta</taxon>
        <taxon>Spermatophyta</taxon>
        <taxon>Magnoliopsida</taxon>
        <taxon>eudicotyledons</taxon>
        <taxon>Gunneridae</taxon>
        <taxon>Pentapetalae</taxon>
        <taxon>rosids</taxon>
        <taxon>fabids</taxon>
        <taxon>Rosales</taxon>
        <taxon>Moraceae</taxon>
        <taxon>Ficeae</taxon>
        <taxon>Ficus</taxon>
    </lineage>
</organism>
<comment type="caution">
    <text evidence="2">The sequence shown here is derived from an EMBL/GenBank/DDBJ whole genome shotgun (WGS) entry which is preliminary data.</text>
</comment>
<evidence type="ECO:0000313" key="3">
    <source>
        <dbReference type="Proteomes" id="UP001187192"/>
    </source>
</evidence>
<evidence type="ECO:0000256" key="1">
    <source>
        <dbReference type="SAM" id="MobiDB-lite"/>
    </source>
</evidence>
<protein>
    <submittedName>
        <fullName evidence="2">Uncharacterized protein</fullName>
    </submittedName>
</protein>
<dbReference type="EMBL" id="BTGU01000002">
    <property type="protein sequence ID" value="GMN29495.1"/>
    <property type="molecule type" value="Genomic_DNA"/>
</dbReference>
<gene>
    <name evidence="2" type="ORF">TIFTF001_002455</name>
</gene>
<accession>A0AA87ZBK6</accession>
<dbReference type="AlphaFoldDB" id="A0AA87ZBK6"/>
<reference evidence="2" key="1">
    <citation type="submission" date="2023-07" db="EMBL/GenBank/DDBJ databases">
        <title>draft genome sequence of fig (Ficus carica).</title>
        <authorList>
            <person name="Takahashi T."/>
            <person name="Nishimura K."/>
        </authorList>
    </citation>
    <scope>NUCLEOTIDE SEQUENCE</scope>
</reference>